<evidence type="ECO:0000256" key="2">
    <source>
        <dbReference type="ARBA" id="ARBA00022679"/>
    </source>
</evidence>
<feature type="domain" description="Glycosyltransferase subfamily 4-like N-terminal" evidence="3">
    <location>
        <begin position="14"/>
        <end position="169"/>
    </location>
</feature>
<gene>
    <name evidence="4" type="ORF">MHPYR_280028</name>
</gene>
<dbReference type="Gene3D" id="3.40.50.2000">
    <property type="entry name" value="Glycogen Phosphorylase B"/>
    <property type="match status" value="2"/>
</dbReference>
<dbReference type="AlphaFoldDB" id="A0A1Y5PEH7"/>
<dbReference type="Pfam" id="PF13692">
    <property type="entry name" value="Glyco_trans_1_4"/>
    <property type="match status" value="1"/>
</dbReference>
<dbReference type="PANTHER" id="PTHR12526:SF510">
    <property type="entry name" value="D-INOSITOL 3-PHOSPHATE GLYCOSYLTRANSFERASE"/>
    <property type="match status" value="1"/>
</dbReference>
<dbReference type="GO" id="GO:0016757">
    <property type="term" value="F:glycosyltransferase activity"/>
    <property type="evidence" value="ECO:0007669"/>
    <property type="project" value="UniProtKB-KW"/>
</dbReference>
<keyword evidence="2 4" id="KW-0808">Transferase</keyword>
<reference evidence="4" key="1">
    <citation type="submission" date="2016-03" db="EMBL/GenBank/DDBJ databases">
        <authorList>
            <person name="Ploux O."/>
        </authorList>
    </citation>
    <scope>NUCLEOTIDE SEQUENCE</scope>
    <source>
        <strain evidence="4">UC10</strain>
    </source>
</reference>
<evidence type="ECO:0000259" key="3">
    <source>
        <dbReference type="Pfam" id="PF13579"/>
    </source>
</evidence>
<accession>A0A1Y5PEH7</accession>
<dbReference type="SUPFAM" id="SSF53756">
    <property type="entry name" value="UDP-Glycosyltransferase/glycogen phosphorylase"/>
    <property type="match status" value="1"/>
</dbReference>
<organism evidence="4">
    <name type="scientific">uncultured Mycobacterium sp</name>
    <dbReference type="NCBI Taxonomy" id="171292"/>
    <lineage>
        <taxon>Bacteria</taxon>
        <taxon>Bacillati</taxon>
        <taxon>Actinomycetota</taxon>
        <taxon>Actinomycetes</taxon>
        <taxon>Mycobacteriales</taxon>
        <taxon>Mycobacteriaceae</taxon>
        <taxon>Mycobacterium</taxon>
        <taxon>environmental samples</taxon>
    </lineage>
</organism>
<dbReference type="Pfam" id="PF13579">
    <property type="entry name" value="Glyco_trans_4_4"/>
    <property type="match status" value="1"/>
</dbReference>
<dbReference type="PANTHER" id="PTHR12526">
    <property type="entry name" value="GLYCOSYLTRANSFERASE"/>
    <property type="match status" value="1"/>
</dbReference>
<dbReference type="CDD" id="cd03811">
    <property type="entry name" value="GT4_GT28_WabH-like"/>
    <property type="match status" value="1"/>
</dbReference>
<evidence type="ECO:0000313" key="4">
    <source>
        <dbReference type="EMBL" id="SBS75860.1"/>
    </source>
</evidence>
<sequence>MTDISFFVRSMSGGGAQRAMVRLATGFAELGHNVEVLTLEPEGVFAAELSPAVKVTALSSTHTLGAIPALARYLRHRRPAAMVTTEPGSNIALTIAKLCSGTQCRIMLREGLFPSIHVKENPYRSTRLALRLAPLVYRHADVIVAVATEMATDLARFARLDPQRITTIAVNPVVTPALAQAAADKPAHPWFDDDIPIVLGVGRIDQGKDFTTLLKAFTRIRDARPCRLLILGDGPALAELESARAASQFADDIALPGFSLRPYPEMANCSVFVLSSRYEGQPNVLIEALACGAPVVATDCPSGPREILKDGRYGRLVPVGDDVAMAEAITATLDMPIDRELSKARGYDFTLANSTALYLAALFPATPQHEQA</sequence>
<keyword evidence="1" id="KW-0328">Glycosyltransferase</keyword>
<protein>
    <submittedName>
        <fullName evidence="4">Glycosyl transferase group 1</fullName>
    </submittedName>
</protein>
<dbReference type="InterPro" id="IPR028098">
    <property type="entry name" value="Glyco_trans_4-like_N"/>
</dbReference>
<proteinExistence type="predicted"/>
<dbReference type="EMBL" id="FLQS01000021">
    <property type="protein sequence ID" value="SBS75860.1"/>
    <property type="molecule type" value="Genomic_DNA"/>
</dbReference>
<name>A0A1Y5PEH7_9MYCO</name>
<evidence type="ECO:0000256" key="1">
    <source>
        <dbReference type="ARBA" id="ARBA00022676"/>
    </source>
</evidence>